<dbReference type="RefSeq" id="XP_005781749.1">
    <property type="nucleotide sequence ID" value="XM_005781692.1"/>
</dbReference>
<dbReference type="InterPro" id="IPR029058">
    <property type="entry name" value="AB_hydrolase_fold"/>
</dbReference>
<reference evidence="3" key="1">
    <citation type="journal article" date="2013" name="Nature">
        <title>Pan genome of the phytoplankton Emiliania underpins its global distribution.</title>
        <authorList>
            <person name="Read B.A."/>
            <person name="Kegel J."/>
            <person name="Klute M.J."/>
            <person name="Kuo A."/>
            <person name="Lefebvre S.C."/>
            <person name="Maumus F."/>
            <person name="Mayer C."/>
            <person name="Miller J."/>
            <person name="Monier A."/>
            <person name="Salamov A."/>
            <person name="Young J."/>
            <person name="Aguilar M."/>
            <person name="Claverie J.M."/>
            <person name="Frickenhaus S."/>
            <person name="Gonzalez K."/>
            <person name="Herman E.K."/>
            <person name="Lin Y.C."/>
            <person name="Napier J."/>
            <person name="Ogata H."/>
            <person name="Sarno A.F."/>
            <person name="Shmutz J."/>
            <person name="Schroeder D."/>
            <person name="de Vargas C."/>
            <person name="Verret F."/>
            <person name="von Dassow P."/>
            <person name="Valentin K."/>
            <person name="Van de Peer Y."/>
            <person name="Wheeler G."/>
            <person name="Dacks J.B."/>
            <person name="Delwiche C.F."/>
            <person name="Dyhrman S.T."/>
            <person name="Glockner G."/>
            <person name="John U."/>
            <person name="Richards T."/>
            <person name="Worden A.Z."/>
            <person name="Zhang X."/>
            <person name="Grigoriev I.V."/>
            <person name="Allen A.E."/>
            <person name="Bidle K."/>
            <person name="Borodovsky M."/>
            <person name="Bowler C."/>
            <person name="Brownlee C."/>
            <person name="Cock J.M."/>
            <person name="Elias M."/>
            <person name="Gladyshev V.N."/>
            <person name="Groth M."/>
            <person name="Guda C."/>
            <person name="Hadaegh A."/>
            <person name="Iglesias-Rodriguez M.D."/>
            <person name="Jenkins J."/>
            <person name="Jones B.M."/>
            <person name="Lawson T."/>
            <person name="Leese F."/>
            <person name="Lindquist E."/>
            <person name="Lobanov A."/>
            <person name="Lomsadze A."/>
            <person name="Malik S.B."/>
            <person name="Marsh M.E."/>
            <person name="Mackinder L."/>
            <person name="Mock T."/>
            <person name="Mueller-Roeber B."/>
            <person name="Pagarete A."/>
            <person name="Parker M."/>
            <person name="Probert I."/>
            <person name="Quesneville H."/>
            <person name="Raines C."/>
            <person name="Rensing S.A."/>
            <person name="Riano-Pachon D.M."/>
            <person name="Richier S."/>
            <person name="Rokitta S."/>
            <person name="Shiraiwa Y."/>
            <person name="Soanes D.M."/>
            <person name="van der Giezen M."/>
            <person name="Wahlund T.M."/>
            <person name="Williams B."/>
            <person name="Wilson W."/>
            <person name="Wolfe G."/>
            <person name="Wurch L.L."/>
        </authorList>
    </citation>
    <scope>NUCLEOTIDE SEQUENCE</scope>
</reference>
<dbReference type="STRING" id="2903.R1ERR3"/>
<dbReference type="Pfam" id="PF12146">
    <property type="entry name" value="Hydrolase_4"/>
    <property type="match status" value="1"/>
</dbReference>
<dbReference type="Gene3D" id="3.40.50.1820">
    <property type="entry name" value="alpha/beta hydrolase"/>
    <property type="match status" value="2"/>
</dbReference>
<proteinExistence type="predicted"/>
<dbReference type="KEGG" id="ehx:EMIHUDRAFT_99740"/>
<name>A0A0D3K0N5_EMIH1</name>
<reference evidence="2" key="2">
    <citation type="submission" date="2024-10" db="UniProtKB">
        <authorList>
            <consortium name="EnsemblProtists"/>
        </authorList>
    </citation>
    <scope>IDENTIFICATION</scope>
</reference>
<dbReference type="AlphaFoldDB" id="A0A0D3K0N5"/>
<dbReference type="GeneID" id="19046669"/>
<accession>A0A0D3K0N5</accession>
<dbReference type="SUPFAM" id="SSF53474">
    <property type="entry name" value="alpha/beta-Hydrolases"/>
    <property type="match status" value="1"/>
</dbReference>
<dbReference type="HOGENOM" id="CLU_1398634_0_0_1"/>
<dbReference type="eggNOG" id="ENOG502S7E7">
    <property type="taxonomic scope" value="Eukaryota"/>
</dbReference>
<evidence type="ECO:0000259" key="1">
    <source>
        <dbReference type="Pfam" id="PF12146"/>
    </source>
</evidence>
<dbReference type="GO" id="GO:0016020">
    <property type="term" value="C:membrane"/>
    <property type="evidence" value="ECO:0007669"/>
    <property type="project" value="TreeGrafter"/>
</dbReference>
<dbReference type="InterPro" id="IPR022742">
    <property type="entry name" value="Hydrolase_4"/>
</dbReference>
<evidence type="ECO:0000313" key="2">
    <source>
        <dbReference type="EnsemblProtists" id="EOD29320"/>
    </source>
</evidence>
<keyword evidence="3" id="KW-1185">Reference proteome</keyword>
<dbReference type="PANTHER" id="PTHR22753">
    <property type="entry name" value="TRANSMEMBRANE PROTEIN 68"/>
    <property type="match status" value="1"/>
</dbReference>
<dbReference type="EnsemblProtists" id="EOD29320">
    <property type="protein sequence ID" value="EOD29320"/>
    <property type="gene ID" value="EMIHUDRAFT_99740"/>
</dbReference>
<dbReference type="PaxDb" id="2903-EOD29320"/>
<evidence type="ECO:0000313" key="3">
    <source>
        <dbReference type="Proteomes" id="UP000013827"/>
    </source>
</evidence>
<sequence length="241" mass="25908">MWLLQAGALLAYGSPTPARARTARMAATADAPFWFDPCLEFGLDEPRPDAGTLPLLLVLPGADGSGITAWMQFPSLAQEYAVRALCVPAGDRSSHADLVALVSQEVRSVGEGRELFLLGESMGSGVAIDVALDVPQELSGLLLVSPATGWHRKLGYRILTWRDSVLVPVLCVAGTADLRVPAADEARRFEREVSRCRCVYVEGAGHAGATDDRLDLRAELAAWRREVIEVSRKEPTTAATV</sequence>
<dbReference type="Proteomes" id="UP000013827">
    <property type="component" value="Unassembled WGS sequence"/>
</dbReference>
<dbReference type="OMA" id="SASKYEW"/>
<feature type="domain" description="Serine aminopeptidase S33" evidence="1">
    <location>
        <begin position="95"/>
        <end position="154"/>
    </location>
</feature>
<organism evidence="2 3">
    <name type="scientific">Emiliania huxleyi (strain CCMP1516)</name>
    <dbReference type="NCBI Taxonomy" id="280463"/>
    <lineage>
        <taxon>Eukaryota</taxon>
        <taxon>Haptista</taxon>
        <taxon>Haptophyta</taxon>
        <taxon>Prymnesiophyceae</taxon>
        <taxon>Isochrysidales</taxon>
        <taxon>Noelaerhabdaceae</taxon>
        <taxon>Emiliania</taxon>
    </lineage>
</organism>
<dbReference type="PANTHER" id="PTHR22753:SF14">
    <property type="entry name" value="MONOACYLGLYCEROL_DIACYLGLYCEROL O-ACYLTRANSFERASE"/>
    <property type="match status" value="1"/>
</dbReference>
<protein>
    <recommendedName>
        <fullName evidence="1">Serine aminopeptidase S33 domain-containing protein</fullName>
    </recommendedName>
</protein>